<dbReference type="PANTHER" id="PTHR30055:SF234">
    <property type="entry name" value="HTH-TYPE TRANSCRIPTIONAL REGULATOR BETI"/>
    <property type="match status" value="1"/>
</dbReference>
<dbReference type="PANTHER" id="PTHR30055">
    <property type="entry name" value="HTH-TYPE TRANSCRIPTIONAL REGULATOR RUTR"/>
    <property type="match status" value="1"/>
</dbReference>
<dbReference type="PROSITE" id="PS50977">
    <property type="entry name" value="HTH_TETR_2"/>
    <property type="match status" value="1"/>
</dbReference>
<evidence type="ECO:0000256" key="6">
    <source>
        <dbReference type="SAM" id="MobiDB-lite"/>
    </source>
</evidence>
<dbReference type="InterPro" id="IPR009057">
    <property type="entry name" value="Homeodomain-like_sf"/>
</dbReference>
<evidence type="ECO:0000256" key="3">
    <source>
        <dbReference type="ARBA" id="ARBA00023125"/>
    </source>
</evidence>
<evidence type="ECO:0000256" key="1">
    <source>
        <dbReference type="ARBA" id="ARBA00022491"/>
    </source>
</evidence>
<keyword evidence="4" id="KW-0804">Transcription</keyword>
<dbReference type="InterPro" id="IPR001647">
    <property type="entry name" value="HTH_TetR"/>
</dbReference>
<feature type="domain" description="HTH tetR-type" evidence="7">
    <location>
        <begin position="32"/>
        <end position="92"/>
    </location>
</feature>
<dbReference type="OrthoDB" id="8586619at2"/>
<keyword evidence="3 5" id="KW-0238">DNA-binding</keyword>
<accession>A0A3D8JS15</accession>
<proteinExistence type="predicted"/>
<protein>
    <submittedName>
        <fullName evidence="8">TetR/AcrR family transcriptional regulator</fullName>
    </submittedName>
</protein>
<gene>
    <name evidence="8" type="ORF">DWV00_27050</name>
</gene>
<dbReference type="Gene3D" id="1.10.357.10">
    <property type="entry name" value="Tetracycline Repressor, domain 2"/>
    <property type="match status" value="1"/>
</dbReference>
<dbReference type="InterPro" id="IPR039538">
    <property type="entry name" value="BetI_C"/>
</dbReference>
<keyword evidence="2" id="KW-0805">Transcription regulation</keyword>
<evidence type="ECO:0000256" key="4">
    <source>
        <dbReference type="ARBA" id="ARBA00023163"/>
    </source>
</evidence>
<evidence type="ECO:0000256" key="5">
    <source>
        <dbReference type="PROSITE-ProRule" id="PRU00335"/>
    </source>
</evidence>
<evidence type="ECO:0000313" key="8">
    <source>
        <dbReference type="EMBL" id="RDU95903.1"/>
    </source>
</evidence>
<dbReference type="GO" id="GO:0000976">
    <property type="term" value="F:transcription cis-regulatory region binding"/>
    <property type="evidence" value="ECO:0007669"/>
    <property type="project" value="TreeGrafter"/>
</dbReference>
<name>A0A3D8JS15_9BURK</name>
<dbReference type="RefSeq" id="WP_115536680.1">
    <property type="nucleotide sequence ID" value="NZ_QRGA01000017.1"/>
</dbReference>
<evidence type="ECO:0000313" key="9">
    <source>
        <dbReference type="Proteomes" id="UP000256838"/>
    </source>
</evidence>
<dbReference type="Proteomes" id="UP000256838">
    <property type="component" value="Unassembled WGS sequence"/>
</dbReference>
<dbReference type="Pfam" id="PF13977">
    <property type="entry name" value="TetR_C_6"/>
    <property type="match status" value="1"/>
</dbReference>
<organism evidence="8 9">
    <name type="scientific">Trinickia dinghuensis</name>
    <dbReference type="NCBI Taxonomy" id="2291023"/>
    <lineage>
        <taxon>Bacteria</taxon>
        <taxon>Pseudomonadati</taxon>
        <taxon>Pseudomonadota</taxon>
        <taxon>Betaproteobacteria</taxon>
        <taxon>Burkholderiales</taxon>
        <taxon>Burkholderiaceae</taxon>
        <taxon>Trinickia</taxon>
    </lineage>
</organism>
<comment type="caution">
    <text evidence="8">The sequence shown here is derived from an EMBL/GenBank/DDBJ whole genome shotgun (WGS) entry which is preliminary data.</text>
</comment>
<dbReference type="InterPro" id="IPR050109">
    <property type="entry name" value="HTH-type_TetR-like_transc_reg"/>
</dbReference>
<evidence type="ECO:0000256" key="2">
    <source>
        <dbReference type="ARBA" id="ARBA00023015"/>
    </source>
</evidence>
<dbReference type="Pfam" id="PF00440">
    <property type="entry name" value="TetR_N"/>
    <property type="match status" value="1"/>
</dbReference>
<keyword evidence="1" id="KW-0678">Repressor</keyword>
<dbReference type="SUPFAM" id="SSF48498">
    <property type="entry name" value="Tetracyclin repressor-like, C-terminal domain"/>
    <property type="match status" value="1"/>
</dbReference>
<keyword evidence="9" id="KW-1185">Reference proteome</keyword>
<dbReference type="SUPFAM" id="SSF46689">
    <property type="entry name" value="Homeodomain-like"/>
    <property type="match status" value="1"/>
</dbReference>
<feature type="DNA-binding region" description="H-T-H motif" evidence="5">
    <location>
        <begin position="55"/>
        <end position="74"/>
    </location>
</feature>
<dbReference type="EMBL" id="QRGA01000017">
    <property type="protein sequence ID" value="RDU95903.1"/>
    <property type="molecule type" value="Genomic_DNA"/>
</dbReference>
<dbReference type="AlphaFoldDB" id="A0A3D8JS15"/>
<reference evidence="8 9" key="1">
    <citation type="submission" date="2018-08" db="EMBL/GenBank/DDBJ databases">
        <title>Paraburkholderia sp. DHOM06 isolated from forest soil.</title>
        <authorList>
            <person name="Gao Z.-H."/>
            <person name="Qiu L.-H."/>
        </authorList>
    </citation>
    <scope>NUCLEOTIDE SEQUENCE [LARGE SCALE GENOMIC DNA]</scope>
    <source>
        <strain evidence="8 9">DHOM06</strain>
    </source>
</reference>
<feature type="region of interest" description="Disordered" evidence="6">
    <location>
        <begin position="1"/>
        <end position="26"/>
    </location>
</feature>
<evidence type="ECO:0000259" key="7">
    <source>
        <dbReference type="PROSITE" id="PS50977"/>
    </source>
</evidence>
<dbReference type="InterPro" id="IPR036271">
    <property type="entry name" value="Tet_transcr_reg_TetR-rel_C_sf"/>
</dbReference>
<dbReference type="GO" id="GO:0003700">
    <property type="term" value="F:DNA-binding transcription factor activity"/>
    <property type="evidence" value="ECO:0007669"/>
    <property type="project" value="TreeGrafter"/>
</dbReference>
<sequence>MTLPSEQRSRKRRTSSAAQAAADPDGLRAQGVRTRNTIVRVARKLLLEGGPLEFSLRAVALGAGISVSNLQYYFPTRPAVLRAVMAPIITAYLDALKHALDNNVPAKDVLEAMMERAASDAKDSKNVALWWHFVSFASTDAECAGLLDEWYETLTRELGKLIRAANPKHSAAGSVQIAALLMAMADGLTLHMGTGRSKRAYTRGLDARFLAAAKQLIWGELPEAPQE</sequence>